<protein>
    <submittedName>
        <fullName evidence="5">HYR domain-containing protein</fullName>
    </submittedName>
</protein>
<evidence type="ECO:0000313" key="6">
    <source>
        <dbReference type="Proteomes" id="UP001254488"/>
    </source>
</evidence>
<feature type="chain" id="PRO_5045764023" evidence="3">
    <location>
        <begin position="21"/>
        <end position="1914"/>
    </location>
</feature>
<dbReference type="Pfam" id="PF02494">
    <property type="entry name" value="HYR"/>
    <property type="match status" value="1"/>
</dbReference>
<reference evidence="5 6" key="1">
    <citation type="submission" date="2023-09" db="EMBL/GenBank/DDBJ databases">
        <authorList>
            <person name="Rey-Velasco X."/>
        </authorList>
    </citation>
    <scope>NUCLEOTIDE SEQUENCE [LARGE SCALE GENOMIC DNA]</scope>
    <source>
        <strain evidence="5 6">W242</strain>
    </source>
</reference>
<dbReference type="PANTHER" id="PTHR24273">
    <property type="entry name" value="FI04643P-RELATED"/>
    <property type="match status" value="1"/>
</dbReference>
<feature type="domain" description="HYR" evidence="4">
    <location>
        <begin position="1172"/>
        <end position="1253"/>
    </location>
</feature>
<accession>A0ABU2Y8L0</accession>
<dbReference type="InterPro" id="IPR013783">
    <property type="entry name" value="Ig-like_fold"/>
</dbReference>
<dbReference type="InterPro" id="IPR003410">
    <property type="entry name" value="HYR_dom"/>
</dbReference>
<dbReference type="Proteomes" id="UP001254488">
    <property type="component" value="Unassembled WGS sequence"/>
</dbReference>
<evidence type="ECO:0000259" key="4">
    <source>
        <dbReference type="PROSITE" id="PS50825"/>
    </source>
</evidence>
<organism evidence="5 6">
    <name type="scientific">Patiriisocius hiemis</name>
    <dbReference type="NCBI Taxonomy" id="3075604"/>
    <lineage>
        <taxon>Bacteria</taxon>
        <taxon>Pseudomonadati</taxon>
        <taxon>Bacteroidota</taxon>
        <taxon>Flavobacteriia</taxon>
        <taxon>Flavobacteriales</taxon>
        <taxon>Flavobacteriaceae</taxon>
        <taxon>Patiriisocius</taxon>
    </lineage>
</organism>
<evidence type="ECO:0000256" key="3">
    <source>
        <dbReference type="SAM" id="SignalP"/>
    </source>
</evidence>
<dbReference type="RefSeq" id="WP_311331348.1">
    <property type="nucleotide sequence ID" value="NZ_JAVRHZ010000001.1"/>
</dbReference>
<dbReference type="PROSITE" id="PS50825">
    <property type="entry name" value="HYR"/>
    <property type="match status" value="2"/>
</dbReference>
<name>A0ABU2Y8L0_9FLAO</name>
<evidence type="ECO:0000313" key="5">
    <source>
        <dbReference type="EMBL" id="MDT0554382.1"/>
    </source>
</evidence>
<dbReference type="EMBL" id="JAVRHZ010000001">
    <property type="protein sequence ID" value="MDT0554382.1"/>
    <property type="molecule type" value="Genomic_DNA"/>
</dbReference>
<evidence type="ECO:0000256" key="1">
    <source>
        <dbReference type="ARBA" id="ARBA00022729"/>
    </source>
</evidence>
<feature type="signal peptide" evidence="3">
    <location>
        <begin position="1"/>
        <end position="20"/>
    </location>
</feature>
<keyword evidence="6" id="KW-1185">Reference proteome</keyword>
<dbReference type="NCBIfam" id="TIGR04183">
    <property type="entry name" value="Por_Secre_tail"/>
    <property type="match status" value="1"/>
</dbReference>
<keyword evidence="2" id="KW-0677">Repeat</keyword>
<dbReference type="PANTHER" id="PTHR24273:SF32">
    <property type="entry name" value="HYALIN"/>
    <property type="match status" value="1"/>
</dbReference>
<feature type="domain" description="HYR" evidence="4">
    <location>
        <begin position="1413"/>
        <end position="1495"/>
    </location>
</feature>
<keyword evidence="1 3" id="KW-0732">Signal</keyword>
<dbReference type="Gene3D" id="2.60.40.10">
    <property type="entry name" value="Immunoglobulins"/>
    <property type="match status" value="2"/>
</dbReference>
<dbReference type="InterPro" id="IPR026444">
    <property type="entry name" value="Secre_tail"/>
</dbReference>
<sequence length="1914" mass="202812">MKKALLLVLLSLFVSIEFNGQTTYTYSGNGEWGVQARWFPSYPGETVNAGDTVIFEGQDITIDNGNNIFNRGTIILKSGATLTIKSAAPSDPDPNYLTSPGVTVVEAYGELVVEERAKFSTTSALYPQGSLQVHRLGRFTNYGSFITFWKRTQLSGWCDGFMVNYGTLYFNQVNGFTINQNGYFTNRNYAVIANTSGLNNYGNVQNFGNLVNAGTFRNYNRILNNTPNTISNQKSFINQAGGVVDNKGTFTNKISYFFTNEGSFRNFSGVLNFDNTSGFSSYVTNKNFIDNRGNSTINFNSYSPDNEGTIVNQSGSSINGTSTLYNNNNGIIDNYGTVNATIYNQGFIRGNSFNHFGIIKNQNIIAPRNNNNPIGSYGISGSSEFEFRSSIEIELLNTNTHDKVRFNSSLPSSERPRINVTLLNGFVPAAGDQFVIVEHQGLTPGFINLPTLPPSIAWETQQNTNNITLKVVCTPSTVECAQDVTVTSDIGLCTASNVILPTPNVFSCTTYTATNDAPLLFPIGDTEVTWTITTYDTIFTCSQIVTVTDINDPTMTCSADILVSASPNSCESFVNIVPPSIDLFCDSVVYGCTSPVTFNTIGSGLNVSLDNTFLTLPMVEYIAQSIEIQVVVNGPFYETGERFMFEGPDGNLLLNKTRIRPECVDTTYPITITPSVWNSWIDTYGTDLTFKVRRNVGTKINLNDPNCGNYFYLCTPFSGAAEAINDYNNSTDASDTYPVGTTTINWTYVADNGNTVSCSQDITVEDTELPSVTCKNSTVALDSNGMVTVNGIDLDNGSTDNCSIASYEIAAFGMAPSASFTFDCSNVGTNTVSLVVTDVYGNSNQCTAQLTIEDPILPTTNCIDIIVQLDINGEATINPSDIDNTSFDNCGIATYSIDKENFTCDDVGVNTVILTVIDNNGNSNQCTATVTVEDPIAPQANCVSDLILSLDENGVVNFTASDIDSGSTDACGIASMEIFPTQFDCDDIGFQDVVLVLVDNNGNTSECTSLVTVQDVLPPTPVCKDITVQLDSTGQIAITAEAINDGSYDNCAVDSTSIDIQNFTCSNLGENTVTLTVNDVNGNSATCTAIVTVEDSIAPQIICPADVTVECDEDNSPIATGVATTTDNCSATVSFNDVVVPGIGSNETILRTWTATDIGGNQTSCVQTIEVVDTTPPVSICQDITVQLDENGNASIIPENIDNESFDNCGDITFNISQNNFNCDDIGTNIVTLTTTDENGNTSTCLATVTIIDSTPPVIICPADLTIECDDDPSPANTGMATATDNCDTAPVITFTDVVVAGVGSNSTITRTWTATDANGNASSCDQVIEVVDTTPPTPVCMDITVSLDENGMYVLNPSEIDGGSTDNCDPAPSLFVFPDTFTCDDIGTNNVTLTVTDANGNANVCGAIVTVVDDTPPTISCPADITVSADAGMCDATVSFGPAVALDNCNVTVTQTDGPLSGTSFPVGTTVVAFTATDAGGNSTVCTFNVTVTDDELPAAVCQDITVALDEFGAASIMASDVDGGSTDNCAIDTLSIDIDTFDCSNVGPNNVVLTVTDVNGNVNTCTAVVTVEDTTAPLAICQNITVQLDANGMVSIVPSDVDGGSSDACGIDTLTVDIDTFDCSNVGANDVVLTVTDVNGNSSTCTATVTVEDTIAPTLVCQPATITIGPDGTATVDPLILLDQTNPLDNCTIDSLATNAGTLDCSDVGSTITVTVFAVDANGNIASCETTLTIEDSLGPVFDQGTLPEDTSRDPEPNGIYTLEDFTVGVAASDNCSDPLLPIVIAQDPAPGTPLGVGVYDITLTAMDDLGNETDYIFELTVNPILGVEDTNFTSLSLYPNPASDMVTLSNPNNLELQEVAIYDLMGRLVNTIKLMDMGTERNIDVSLLQSATYLIVIKGKQGITTKQLIIE</sequence>
<gene>
    <name evidence="5" type="ORF">RM538_00080</name>
</gene>
<evidence type="ECO:0000256" key="2">
    <source>
        <dbReference type="ARBA" id="ARBA00022737"/>
    </source>
</evidence>
<dbReference type="Pfam" id="PF18962">
    <property type="entry name" value="Por_Secre_tail"/>
    <property type="match status" value="1"/>
</dbReference>
<proteinExistence type="predicted"/>
<comment type="caution">
    <text evidence="5">The sequence shown here is derived from an EMBL/GenBank/DDBJ whole genome shotgun (WGS) entry which is preliminary data.</text>
</comment>